<gene>
    <name evidence="1" type="ORF">ESZ54_02560</name>
</gene>
<proteinExistence type="predicted"/>
<dbReference type="Gene3D" id="3.40.1720.10">
    <property type="entry name" value="Streptococcus thermophilus LMG 18311 protein like"/>
    <property type="match status" value="1"/>
</dbReference>
<protein>
    <submittedName>
        <fullName evidence="1">DUF1827 family protein</fullName>
    </submittedName>
</protein>
<dbReference type="Pfam" id="PF08860">
    <property type="entry name" value="DUF1827"/>
    <property type="match status" value="1"/>
</dbReference>
<sequence length="98" mass="10999">MKLVDVTNSYRELVSKQLENTDASFVKVYSFGKTLVVHSEAPTHTEVVIINKLREVKDFEINHVVSSIFDTNIANPKISVLKTKGVVELSMLHTVKKA</sequence>
<dbReference type="Proteomes" id="UP000310506">
    <property type="component" value="Unassembled WGS sequence"/>
</dbReference>
<name>A0A4S3B687_9ENTE</name>
<dbReference type="RefSeq" id="WP_136136109.1">
    <property type="nucleotide sequence ID" value="NZ_SDGV01000004.1"/>
</dbReference>
<reference evidence="1 2" key="1">
    <citation type="submission" date="2019-01" db="EMBL/GenBank/DDBJ databases">
        <title>Vagococcus silagei sp. nov. isolated from brewer's grain.</title>
        <authorList>
            <person name="Guu J.-R."/>
        </authorList>
    </citation>
    <scope>NUCLEOTIDE SEQUENCE [LARGE SCALE GENOMIC DNA]</scope>
    <source>
        <strain evidence="1 2">2B-2</strain>
    </source>
</reference>
<evidence type="ECO:0000313" key="1">
    <source>
        <dbReference type="EMBL" id="THB62108.1"/>
    </source>
</evidence>
<evidence type="ECO:0000313" key="2">
    <source>
        <dbReference type="Proteomes" id="UP000310506"/>
    </source>
</evidence>
<comment type="caution">
    <text evidence="1">The sequence shown here is derived from an EMBL/GenBank/DDBJ whole genome shotgun (WGS) entry which is preliminary data.</text>
</comment>
<dbReference type="OrthoDB" id="2308827at2"/>
<keyword evidence="2" id="KW-1185">Reference proteome</keyword>
<dbReference type="EMBL" id="SDGV01000004">
    <property type="protein sequence ID" value="THB62108.1"/>
    <property type="molecule type" value="Genomic_DNA"/>
</dbReference>
<dbReference type="AlphaFoldDB" id="A0A4S3B687"/>
<accession>A0A4S3B687</accession>
<dbReference type="InterPro" id="IPR014959">
    <property type="entry name" value="DUF1827"/>
</dbReference>
<organism evidence="1 2">
    <name type="scientific">Vagococcus silagei</name>
    <dbReference type="NCBI Taxonomy" id="2508885"/>
    <lineage>
        <taxon>Bacteria</taxon>
        <taxon>Bacillati</taxon>
        <taxon>Bacillota</taxon>
        <taxon>Bacilli</taxon>
        <taxon>Lactobacillales</taxon>
        <taxon>Enterococcaceae</taxon>
        <taxon>Vagococcus</taxon>
    </lineage>
</organism>
<dbReference type="InterPro" id="IPR038226">
    <property type="entry name" value="LMG18311-like_sf"/>
</dbReference>